<dbReference type="Pfam" id="PF07978">
    <property type="entry name" value="NIPSNAP"/>
    <property type="match status" value="1"/>
</dbReference>
<protein>
    <submittedName>
        <fullName evidence="2">NIPSNAP family containing protein</fullName>
    </submittedName>
</protein>
<gene>
    <name evidence="2" type="ORF">A8708_32605</name>
</gene>
<dbReference type="InterPro" id="IPR012577">
    <property type="entry name" value="NIPSNAP"/>
</dbReference>
<comment type="caution">
    <text evidence="2">The sequence shown here is derived from an EMBL/GenBank/DDBJ whole genome shotgun (WGS) entry which is preliminary data.</text>
</comment>
<evidence type="ECO:0000313" key="2">
    <source>
        <dbReference type="EMBL" id="OAS15740.1"/>
    </source>
</evidence>
<dbReference type="OrthoDB" id="9809695at2"/>
<organism evidence="2 3">
    <name type="scientific">Paenibacillus oryzisoli</name>
    <dbReference type="NCBI Taxonomy" id="1850517"/>
    <lineage>
        <taxon>Bacteria</taxon>
        <taxon>Bacillati</taxon>
        <taxon>Bacillota</taxon>
        <taxon>Bacilli</taxon>
        <taxon>Bacillales</taxon>
        <taxon>Paenibacillaceae</taxon>
        <taxon>Paenibacillus</taxon>
    </lineage>
</organism>
<proteinExistence type="predicted"/>
<dbReference type="Gene3D" id="3.30.70.100">
    <property type="match status" value="1"/>
</dbReference>
<accession>A0A198A3L1</accession>
<evidence type="ECO:0000313" key="3">
    <source>
        <dbReference type="Proteomes" id="UP000078454"/>
    </source>
</evidence>
<dbReference type="Proteomes" id="UP000078454">
    <property type="component" value="Unassembled WGS sequence"/>
</dbReference>
<feature type="domain" description="NIPSNAP" evidence="1">
    <location>
        <begin position="3"/>
        <end position="105"/>
    </location>
</feature>
<dbReference type="EMBL" id="LYPB01000080">
    <property type="protein sequence ID" value="OAS15740.1"/>
    <property type="molecule type" value="Genomic_DNA"/>
</dbReference>
<dbReference type="InterPro" id="IPR011008">
    <property type="entry name" value="Dimeric_a/b-barrel"/>
</dbReference>
<dbReference type="STRING" id="1850517.A8708_32605"/>
<dbReference type="AlphaFoldDB" id="A0A198A3L1"/>
<dbReference type="RefSeq" id="WP_068667808.1">
    <property type="nucleotide sequence ID" value="NZ_LYPB01000080.1"/>
</dbReference>
<reference evidence="2 3" key="1">
    <citation type="submission" date="2016-05" db="EMBL/GenBank/DDBJ databases">
        <title>Paenibacillus sp. 1ZS3-15 nov., isolated from the rhizosphere soil.</title>
        <authorList>
            <person name="Zhang X.X."/>
            <person name="Zhang J."/>
        </authorList>
    </citation>
    <scope>NUCLEOTIDE SEQUENCE [LARGE SCALE GENOMIC DNA]</scope>
    <source>
        <strain evidence="2 3">1ZS3-15</strain>
    </source>
</reference>
<sequence>MLYELRIYHVNPGKMQLLHERFRDHVTDLFLKHGMKITHYWEDINELNNRLYYVVEHANMESRNLNYERFRNDPEWLEVRRISELDGPFLKDQESIFMQNVAFSRTN</sequence>
<evidence type="ECO:0000259" key="1">
    <source>
        <dbReference type="Pfam" id="PF07978"/>
    </source>
</evidence>
<dbReference type="SUPFAM" id="SSF54909">
    <property type="entry name" value="Dimeric alpha+beta barrel"/>
    <property type="match status" value="1"/>
</dbReference>
<name>A0A198A3L1_9BACL</name>
<keyword evidence="3" id="KW-1185">Reference proteome</keyword>